<name>A0A397NM69_9SPHN</name>
<keyword evidence="2" id="KW-1185">Reference proteome</keyword>
<proteinExistence type="predicted"/>
<accession>A0A397NM69</accession>
<dbReference type="Proteomes" id="UP000266568">
    <property type="component" value="Unassembled WGS sequence"/>
</dbReference>
<protein>
    <recommendedName>
        <fullName evidence="3">Lipoprotein</fullName>
    </recommendedName>
</protein>
<sequence length="109" mass="11967">MKMIWLTCVALAGCAGTVSDVRSHPVFFEAASAKSLGALSQCLADKWSKGEVNSVPRERGVTITVGWHFHSSPVTEAVVDIDDLGETRRVTLRVRKEHKSLREDVKSCL</sequence>
<evidence type="ECO:0000313" key="1">
    <source>
        <dbReference type="EMBL" id="RIA37468.1"/>
    </source>
</evidence>
<organism evidence="1 2">
    <name type="scientific">Hephaestia caeni</name>
    <dbReference type="NCBI Taxonomy" id="645617"/>
    <lineage>
        <taxon>Bacteria</taxon>
        <taxon>Pseudomonadati</taxon>
        <taxon>Pseudomonadota</taxon>
        <taxon>Alphaproteobacteria</taxon>
        <taxon>Sphingomonadales</taxon>
        <taxon>Sphingomonadaceae</taxon>
        <taxon>Hephaestia</taxon>
    </lineage>
</organism>
<comment type="caution">
    <text evidence="1">The sequence shown here is derived from an EMBL/GenBank/DDBJ whole genome shotgun (WGS) entry which is preliminary data.</text>
</comment>
<dbReference type="RefSeq" id="WP_119036774.1">
    <property type="nucleotide sequence ID" value="NZ_QXDC01000004.1"/>
</dbReference>
<dbReference type="EMBL" id="QXDC01000004">
    <property type="protein sequence ID" value="RIA37468.1"/>
    <property type="molecule type" value="Genomic_DNA"/>
</dbReference>
<dbReference type="OrthoDB" id="7601711at2"/>
<evidence type="ECO:0008006" key="3">
    <source>
        <dbReference type="Google" id="ProtNLM"/>
    </source>
</evidence>
<reference evidence="1 2" key="1">
    <citation type="submission" date="2018-08" db="EMBL/GenBank/DDBJ databases">
        <title>Genomic Encyclopedia of Type Strains, Phase IV (KMG-IV): sequencing the most valuable type-strain genomes for metagenomic binning, comparative biology and taxonomic classification.</title>
        <authorList>
            <person name="Goeker M."/>
        </authorList>
    </citation>
    <scope>NUCLEOTIDE SEQUENCE [LARGE SCALE GENOMIC DNA]</scope>
    <source>
        <strain evidence="1 2">DSM 25527</strain>
    </source>
</reference>
<gene>
    <name evidence="1" type="ORF">DFR49_3353</name>
</gene>
<evidence type="ECO:0000313" key="2">
    <source>
        <dbReference type="Proteomes" id="UP000266568"/>
    </source>
</evidence>
<dbReference type="AlphaFoldDB" id="A0A397NM69"/>